<sequence length="166" mass="18508">SAARVLEELPRKSFMHFACHGESDPFEPSQSHLRLFQKAVENDDDPRNVDRLTTASISTAVTDVSILAVLSACFTTEIRELSHLDEGLQIGNAFQIAGFPHVIGSLWAVSDVICPKWSRKFYSSLSNFMDMDPLENDQIACAYHKAVVDAANEQPDFAILWAPFIH</sequence>
<protein>
    <recommendedName>
        <fullName evidence="1">CHAT domain-containing protein</fullName>
    </recommendedName>
</protein>
<proteinExistence type="predicted"/>
<feature type="non-terminal residue" evidence="2">
    <location>
        <position position="166"/>
    </location>
</feature>
<feature type="domain" description="CHAT" evidence="1">
    <location>
        <begin position="5"/>
        <end position="166"/>
    </location>
</feature>
<dbReference type="AlphaFoldDB" id="A0A2J6RTA2"/>
<name>A0A2J6RTA2_HYAVF</name>
<evidence type="ECO:0000259" key="1">
    <source>
        <dbReference type="Pfam" id="PF12770"/>
    </source>
</evidence>
<dbReference type="STRING" id="1149755.A0A2J6RTA2"/>
<reference evidence="2 3" key="1">
    <citation type="submission" date="2016-04" db="EMBL/GenBank/DDBJ databases">
        <title>A degradative enzymes factory behind the ericoid mycorrhizal symbiosis.</title>
        <authorList>
            <consortium name="DOE Joint Genome Institute"/>
            <person name="Martino E."/>
            <person name="Morin E."/>
            <person name="Grelet G."/>
            <person name="Kuo A."/>
            <person name="Kohler A."/>
            <person name="Daghino S."/>
            <person name="Barry K."/>
            <person name="Choi C."/>
            <person name="Cichocki N."/>
            <person name="Clum A."/>
            <person name="Copeland A."/>
            <person name="Hainaut M."/>
            <person name="Haridas S."/>
            <person name="Labutti K."/>
            <person name="Lindquist E."/>
            <person name="Lipzen A."/>
            <person name="Khouja H.-R."/>
            <person name="Murat C."/>
            <person name="Ohm R."/>
            <person name="Olson A."/>
            <person name="Spatafora J."/>
            <person name="Veneault-Fourrey C."/>
            <person name="Henrissat B."/>
            <person name="Grigoriev I."/>
            <person name="Martin F."/>
            <person name="Perotto S."/>
        </authorList>
    </citation>
    <scope>NUCLEOTIDE SEQUENCE [LARGE SCALE GENOMIC DNA]</scope>
    <source>
        <strain evidence="2 3">F</strain>
    </source>
</reference>
<dbReference type="InterPro" id="IPR024983">
    <property type="entry name" value="CHAT_dom"/>
</dbReference>
<dbReference type="Pfam" id="PF12770">
    <property type="entry name" value="CHAT"/>
    <property type="match status" value="1"/>
</dbReference>
<dbReference type="OrthoDB" id="9991317at2759"/>
<dbReference type="EMBL" id="KZ613944">
    <property type="protein sequence ID" value="PMD41749.1"/>
    <property type="molecule type" value="Genomic_DNA"/>
</dbReference>
<feature type="non-terminal residue" evidence="2">
    <location>
        <position position="1"/>
    </location>
</feature>
<keyword evidence="3" id="KW-1185">Reference proteome</keyword>
<evidence type="ECO:0000313" key="2">
    <source>
        <dbReference type="EMBL" id="PMD41749.1"/>
    </source>
</evidence>
<organism evidence="2 3">
    <name type="scientific">Hyaloscypha variabilis (strain UAMH 11265 / GT02V1 / F)</name>
    <name type="common">Meliniomyces variabilis</name>
    <dbReference type="NCBI Taxonomy" id="1149755"/>
    <lineage>
        <taxon>Eukaryota</taxon>
        <taxon>Fungi</taxon>
        <taxon>Dikarya</taxon>
        <taxon>Ascomycota</taxon>
        <taxon>Pezizomycotina</taxon>
        <taxon>Leotiomycetes</taxon>
        <taxon>Helotiales</taxon>
        <taxon>Hyaloscyphaceae</taxon>
        <taxon>Hyaloscypha</taxon>
        <taxon>Hyaloscypha variabilis</taxon>
    </lineage>
</organism>
<dbReference type="Proteomes" id="UP000235786">
    <property type="component" value="Unassembled WGS sequence"/>
</dbReference>
<gene>
    <name evidence="2" type="ORF">L207DRAFT_385907</name>
</gene>
<accession>A0A2J6RTA2</accession>
<evidence type="ECO:0000313" key="3">
    <source>
        <dbReference type="Proteomes" id="UP000235786"/>
    </source>
</evidence>